<name>A0AAW1RXE9_9CHLO</name>
<feature type="compositionally biased region" description="Low complexity" evidence="2">
    <location>
        <begin position="203"/>
        <end position="212"/>
    </location>
</feature>
<dbReference type="Proteomes" id="UP001438707">
    <property type="component" value="Unassembled WGS sequence"/>
</dbReference>
<evidence type="ECO:0000313" key="3">
    <source>
        <dbReference type="EMBL" id="KAK9838056.1"/>
    </source>
</evidence>
<keyword evidence="4" id="KW-1185">Reference proteome</keyword>
<evidence type="ECO:0000256" key="2">
    <source>
        <dbReference type="SAM" id="MobiDB-lite"/>
    </source>
</evidence>
<feature type="compositionally biased region" description="Low complexity" evidence="2">
    <location>
        <begin position="583"/>
        <end position="594"/>
    </location>
</feature>
<feature type="region of interest" description="Disordered" evidence="2">
    <location>
        <begin position="545"/>
        <end position="637"/>
    </location>
</feature>
<proteinExistence type="predicted"/>
<evidence type="ECO:0008006" key="5">
    <source>
        <dbReference type="Google" id="ProtNLM"/>
    </source>
</evidence>
<dbReference type="AlphaFoldDB" id="A0AAW1RXE9"/>
<accession>A0AAW1RXE9</accession>
<feature type="compositionally biased region" description="Low complexity" evidence="2">
    <location>
        <begin position="620"/>
        <end position="630"/>
    </location>
</feature>
<evidence type="ECO:0000313" key="4">
    <source>
        <dbReference type="Proteomes" id="UP001438707"/>
    </source>
</evidence>
<keyword evidence="1" id="KW-0479">Metal-binding</keyword>
<dbReference type="InterPro" id="IPR050690">
    <property type="entry name" value="JHDM1_Histone_Demethylase"/>
</dbReference>
<evidence type="ECO:0000256" key="1">
    <source>
        <dbReference type="ARBA" id="ARBA00022723"/>
    </source>
</evidence>
<protein>
    <recommendedName>
        <fullName evidence="5">EF-hand domain-containing protein</fullName>
    </recommendedName>
</protein>
<organism evidence="3 4">
    <name type="scientific">Apatococcus lobatus</name>
    <dbReference type="NCBI Taxonomy" id="904363"/>
    <lineage>
        <taxon>Eukaryota</taxon>
        <taxon>Viridiplantae</taxon>
        <taxon>Chlorophyta</taxon>
        <taxon>core chlorophytes</taxon>
        <taxon>Trebouxiophyceae</taxon>
        <taxon>Chlorellales</taxon>
        <taxon>Chlorellaceae</taxon>
        <taxon>Apatococcus</taxon>
    </lineage>
</organism>
<dbReference type="PANTHER" id="PTHR23123">
    <property type="entry name" value="PHD/F-BOX CONTAINING PROTEIN"/>
    <property type="match status" value="1"/>
</dbReference>
<dbReference type="Gene3D" id="2.60.120.650">
    <property type="entry name" value="Cupin"/>
    <property type="match status" value="1"/>
</dbReference>
<feature type="compositionally biased region" description="Basic residues" evidence="2">
    <location>
        <begin position="571"/>
        <end position="580"/>
    </location>
</feature>
<gene>
    <name evidence="3" type="ORF">WJX74_010711</name>
</gene>
<feature type="region of interest" description="Disordered" evidence="2">
    <location>
        <begin position="244"/>
        <end position="282"/>
    </location>
</feature>
<feature type="region of interest" description="Disordered" evidence="2">
    <location>
        <begin position="125"/>
        <end position="155"/>
    </location>
</feature>
<comment type="caution">
    <text evidence="3">The sequence shown here is derived from an EMBL/GenBank/DDBJ whole genome shotgun (WGS) entry which is preliminary data.</text>
</comment>
<dbReference type="EMBL" id="JALJOS010000006">
    <property type="protein sequence ID" value="KAK9838056.1"/>
    <property type="molecule type" value="Genomic_DNA"/>
</dbReference>
<sequence length="669" mass="70987">MSHSRPRSRRRSRASRVDYALLDAGDDEAELSEAFDAPVVAGLLVPLLAEPGARGPSPPLDDLNVSDWLSSLPQEQKVMPLDSATQQQTSAWTWKQWTLYWQSRQDLLGAAAARPAAASIIAAGSEDEADSRNLQPRKRRKSLDGTGRRHTTVPAAAHDQLLSVGPLPVAASALKGKIAAAGLLQGLTRPFAGLSQPAQQAAAAASSSGASAKVPRVPTDHARPSQHGLQTGIGLPFEVANTLSAGEQQQQQSELPLQGHPAPQQKARRSPAGPGQSRLDELLGITPPSKSSFLEDQPAGAFNLWPDIKEDLCQTSDRATLSGLGQARASPGSFCNFHIASGGQAQWRHLLSGRQMLILIPPLSQNLAAFAAWSRSPLQHACLLAHHCTGCHTAQHDADQTLFIPGGWATAVATQDAAIIISGAYTEAYKLAPQLKVIELEQHLHGSVSVEGLQLIQEAALAVIAHLRASSGISEVDLQRHMEAVDRNENGILARQTAEDLLGLLHQKDAAAALPVQPEQAHPHQAANKPVRRSISVKLKQHVQAEAPSSHVQGMGWPAEDGMAQGAPVSRRGRTIRRPARLAAGGDSDAGNGSSEEDVHVHKPPVGRIRLQAAPQANESSAPAATPPSARIKLHLPPHPAHFPAPALRIARPAASESSSWQAWSLLDI</sequence>
<feature type="region of interest" description="Disordered" evidence="2">
    <location>
        <begin position="203"/>
        <end position="231"/>
    </location>
</feature>
<reference evidence="3 4" key="1">
    <citation type="journal article" date="2024" name="Nat. Commun.">
        <title>Phylogenomics reveals the evolutionary origins of lichenization in chlorophyte algae.</title>
        <authorList>
            <person name="Puginier C."/>
            <person name="Libourel C."/>
            <person name="Otte J."/>
            <person name="Skaloud P."/>
            <person name="Haon M."/>
            <person name="Grisel S."/>
            <person name="Petersen M."/>
            <person name="Berrin J.G."/>
            <person name="Delaux P.M."/>
            <person name="Dal Grande F."/>
            <person name="Keller J."/>
        </authorList>
    </citation>
    <scope>NUCLEOTIDE SEQUENCE [LARGE SCALE GENOMIC DNA]</scope>
    <source>
        <strain evidence="3 4">SAG 2145</strain>
    </source>
</reference>
<dbReference type="GO" id="GO:0046872">
    <property type="term" value="F:metal ion binding"/>
    <property type="evidence" value="ECO:0007669"/>
    <property type="project" value="UniProtKB-KW"/>
</dbReference>